<organism evidence="1 2">
    <name type="scientific">Riccia fluitans</name>
    <dbReference type="NCBI Taxonomy" id="41844"/>
    <lineage>
        <taxon>Eukaryota</taxon>
        <taxon>Viridiplantae</taxon>
        <taxon>Streptophyta</taxon>
        <taxon>Embryophyta</taxon>
        <taxon>Marchantiophyta</taxon>
        <taxon>Marchantiopsida</taxon>
        <taxon>Marchantiidae</taxon>
        <taxon>Marchantiales</taxon>
        <taxon>Ricciaceae</taxon>
        <taxon>Riccia</taxon>
    </lineage>
</organism>
<protein>
    <recommendedName>
        <fullName evidence="3">Reverse transcriptase domain-containing protein</fullName>
    </recommendedName>
</protein>
<proteinExistence type="predicted"/>
<accession>A0ABD1YMD7</accession>
<name>A0ABD1YMD7_9MARC</name>
<evidence type="ECO:0000313" key="2">
    <source>
        <dbReference type="Proteomes" id="UP001605036"/>
    </source>
</evidence>
<gene>
    <name evidence="1" type="ORF">R1flu_016624</name>
</gene>
<keyword evidence="2" id="KW-1185">Reference proteome</keyword>
<dbReference type="Proteomes" id="UP001605036">
    <property type="component" value="Unassembled WGS sequence"/>
</dbReference>
<comment type="caution">
    <text evidence="1">The sequence shown here is derived from an EMBL/GenBank/DDBJ whole genome shotgun (WGS) entry which is preliminary data.</text>
</comment>
<reference evidence="1 2" key="1">
    <citation type="submission" date="2024-09" db="EMBL/GenBank/DDBJ databases">
        <title>Chromosome-scale assembly of Riccia fluitans.</title>
        <authorList>
            <person name="Paukszto L."/>
            <person name="Sawicki J."/>
            <person name="Karawczyk K."/>
            <person name="Piernik-Szablinska J."/>
            <person name="Szczecinska M."/>
            <person name="Mazdziarz M."/>
        </authorList>
    </citation>
    <scope>NUCLEOTIDE SEQUENCE [LARGE SCALE GENOMIC DNA]</scope>
    <source>
        <strain evidence="1">Rf_01</strain>
        <tissue evidence="1">Aerial parts of the thallus</tissue>
    </source>
</reference>
<sequence length="189" mass="21385">MVFELLRDCLTPKDPASSFDLFFYLYTHIAQGRLTAPTAYLLGASCLLALEKSSGGVRSAAIGEVLYRLVARPLGFQFRETLANHFSPLQFGLAMHGGCKIIIHGLHPTLDLHLDWVVLQVDIQNAFNTISWEALFRELLAAIGFLDQLFPFVCSLNCDYSTHPMLNVFWLMILILLDPLRLPWQLFML</sequence>
<evidence type="ECO:0000313" key="1">
    <source>
        <dbReference type="EMBL" id="KAL2631938.1"/>
    </source>
</evidence>
<evidence type="ECO:0008006" key="3">
    <source>
        <dbReference type="Google" id="ProtNLM"/>
    </source>
</evidence>
<dbReference type="EMBL" id="JBHFFA010000004">
    <property type="protein sequence ID" value="KAL2631938.1"/>
    <property type="molecule type" value="Genomic_DNA"/>
</dbReference>
<dbReference type="AlphaFoldDB" id="A0ABD1YMD7"/>